<dbReference type="RefSeq" id="WP_018662113.1">
    <property type="nucleotide sequence ID" value="NZ_HF952018.1"/>
</dbReference>
<sequence>MIKHRGNVALFYIVLIFLFVVVISYTSMILLSSNKIIKSTVASEQAYNNAQAGWIYVYRNIIQKEGSNAQDRKVVLNFDNINKVEIVFKNRKYEKKFLITITGRSGAYVKSIYKEISYR</sequence>
<evidence type="ECO:0000256" key="1">
    <source>
        <dbReference type="SAM" id="Phobius"/>
    </source>
</evidence>
<dbReference type="EMBL" id="CAVN010000095">
    <property type="protein sequence ID" value="CDF58228.1"/>
    <property type="molecule type" value="Genomic_DNA"/>
</dbReference>
<keyword evidence="1" id="KW-0812">Transmembrane</keyword>
<evidence type="ECO:0000313" key="3">
    <source>
        <dbReference type="Proteomes" id="UP000014923"/>
    </source>
</evidence>
<accession>R7RSG4</accession>
<proteinExistence type="predicted"/>
<dbReference type="Proteomes" id="UP000014923">
    <property type="component" value="Unassembled WGS sequence"/>
</dbReference>
<keyword evidence="1" id="KW-1133">Transmembrane helix</keyword>
<organism evidence="2 3">
    <name type="scientific">Thermobrachium celere DSM 8682</name>
    <dbReference type="NCBI Taxonomy" id="941824"/>
    <lineage>
        <taxon>Bacteria</taxon>
        <taxon>Bacillati</taxon>
        <taxon>Bacillota</taxon>
        <taxon>Clostridia</taxon>
        <taxon>Eubacteriales</taxon>
        <taxon>Clostridiaceae</taxon>
        <taxon>Thermobrachium</taxon>
    </lineage>
</organism>
<comment type="caution">
    <text evidence="2">The sequence shown here is derived from an EMBL/GenBank/DDBJ whole genome shotgun (WGS) entry which is preliminary data.</text>
</comment>
<dbReference type="HOGENOM" id="CLU_2060320_0_0_9"/>
<dbReference type="AlphaFoldDB" id="R7RSG4"/>
<protein>
    <submittedName>
        <fullName evidence="2">Uncharacterized protein</fullName>
    </submittedName>
</protein>
<feature type="transmembrane region" description="Helical" evidence="1">
    <location>
        <begin position="9"/>
        <end position="31"/>
    </location>
</feature>
<dbReference type="eggNOG" id="ENOG5034377">
    <property type="taxonomic scope" value="Bacteria"/>
</dbReference>
<dbReference type="OrthoDB" id="9943900at2"/>
<evidence type="ECO:0000313" key="2">
    <source>
        <dbReference type="EMBL" id="CDF58228.1"/>
    </source>
</evidence>
<reference evidence="2" key="1">
    <citation type="submission" date="2013-03" db="EMBL/GenBank/DDBJ databases">
        <title>Draft genome sequence of the hydrogen-ethanol-producing anaerobic alkalithermophilic Caloramator celere.</title>
        <authorList>
            <person name="Ciranna A."/>
            <person name="Larjo A."/>
            <person name="Kivisto A."/>
            <person name="Santala V."/>
            <person name="Roos C."/>
            <person name="Karp M."/>
        </authorList>
    </citation>
    <scope>NUCLEOTIDE SEQUENCE [LARGE SCALE GENOMIC DNA]</scope>
    <source>
        <strain evidence="2">DSM 8682</strain>
    </source>
</reference>
<keyword evidence="1" id="KW-0472">Membrane</keyword>
<name>R7RSG4_9CLOT</name>
<keyword evidence="3" id="KW-1185">Reference proteome</keyword>
<gene>
    <name evidence="2" type="ORF">TCEL_00274</name>
</gene>